<dbReference type="GeneID" id="106821656"/>
<dbReference type="Gene3D" id="1.10.10.10">
    <property type="entry name" value="Winged helix-like DNA-binding domain superfamily/Winged helix DNA-binding domain"/>
    <property type="match status" value="1"/>
</dbReference>
<dbReference type="Proteomes" id="UP000695022">
    <property type="component" value="Unplaced"/>
</dbReference>
<evidence type="ECO:0000256" key="2">
    <source>
        <dbReference type="ARBA" id="ARBA00006403"/>
    </source>
</evidence>
<comment type="similarity">
    <text evidence="2 5">Belongs to the HSF family.</text>
</comment>
<evidence type="ECO:0000259" key="7">
    <source>
        <dbReference type="PROSITE" id="PS00434"/>
    </source>
</evidence>
<feature type="domain" description="HSF-type DNA-binding" evidence="7">
    <location>
        <begin position="60"/>
        <end position="84"/>
    </location>
</feature>
<keyword evidence="3" id="KW-0238">DNA-binding</keyword>
<dbReference type="PANTHER" id="PTHR10015:SF427">
    <property type="entry name" value="HEAT SHOCK FACTOR PROTEIN"/>
    <property type="match status" value="1"/>
</dbReference>
<evidence type="ECO:0000256" key="5">
    <source>
        <dbReference type="RuleBase" id="RU004020"/>
    </source>
</evidence>
<organism evidence="8 9">
    <name type="scientific">Priapulus caudatus</name>
    <name type="common">Priapulid worm</name>
    <dbReference type="NCBI Taxonomy" id="37621"/>
    <lineage>
        <taxon>Eukaryota</taxon>
        <taxon>Metazoa</taxon>
        <taxon>Ecdysozoa</taxon>
        <taxon>Scalidophora</taxon>
        <taxon>Priapulida</taxon>
        <taxon>Priapulimorpha</taxon>
        <taxon>Priapulimorphida</taxon>
        <taxon>Priapulidae</taxon>
        <taxon>Priapulus</taxon>
    </lineage>
</organism>
<dbReference type="PRINTS" id="PR00056">
    <property type="entry name" value="HSFDOMAIN"/>
</dbReference>
<dbReference type="PROSITE" id="PS00434">
    <property type="entry name" value="HSF_DOMAIN"/>
    <property type="match status" value="1"/>
</dbReference>
<evidence type="ECO:0000313" key="9">
    <source>
        <dbReference type="RefSeq" id="XP_014682032.1"/>
    </source>
</evidence>
<reference evidence="9" key="1">
    <citation type="submission" date="2025-08" db="UniProtKB">
        <authorList>
            <consortium name="RefSeq"/>
        </authorList>
    </citation>
    <scope>IDENTIFICATION</scope>
</reference>
<dbReference type="SMART" id="SM00415">
    <property type="entry name" value="HSF"/>
    <property type="match status" value="1"/>
</dbReference>
<evidence type="ECO:0000313" key="8">
    <source>
        <dbReference type="Proteomes" id="UP000695022"/>
    </source>
</evidence>
<dbReference type="PANTHER" id="PTHR10015">
    <property type="entry name" value="HEAT SHOCK TRANSCRIPTION FACTOR"/>
    <property type="match status" value="1"/>
</dbReference>
<dbReference type="Pfam" id="PF00447">
    <property type="entry name" value="HSF_DNA-bind"/>
    <property type="match status" value="1"/>
</dbReference>
<keyword evidence="8" id="KW-1185">Reference proteome</keyword>
<name>A0ABM1FC61_PRICU</name>
<comment type="subcellular location">
    <subcellularLocation>
        <location evidence="1">Nucleus</location>
    </subcellularLocation>
</comment>
<sequence length="453" mass="49714">MYSQPEYVSASAITTTGIPAFLTKLWSLVSDPGTDNLIRWDKSGFSFHVLNQARFAKEILPQYYKHNNMASFIRQLNMYGFRKVVHVEQGALKSERDDLEFQHQYFVQGEDSLALLQFIKRKATPSSKLSGEGTRVKTADVAPLLNSVKLMQGKQEMMDVKLLSLKKENDSLWREVAILRQKHSKQQQVVNKLIQFLVSLVHSGGRGINVKRNATLAIEEDSCQKPKYARKQYTDQGLKIEELFQDAFTEDLSTVVVGDPEQKSNTPPATLVKASADGNENEGSTVDMEAILESNAPGIIVDAASPGLDDVMLDVGFEVLPADVPADLHHIIAPPTAAKGTPSSSGIVDEQGPIITQPQTPMTTICRTADAGDGCASQSSNDFISEQAEKSSLAVHGSEISEHVDQQQHDLDSLCELLTNGTYSLDAGALFGLDGIFNKPLRTVSMQPDYSDR</sequence>
<protein>
    <submittedName>
        <fullName evidence="9">Heat shock factor protein 1-like</fullName>
    </submittedName>
</protein>
<dbReference type="SUPFAM" id="SSF46785">
    <property type="entry name" value="Winged helix' DNA-binding domain"/>
    <property type="match status" value="1"/>
</dbReference>
<feature type="region of interest" description="Disordered" evidence="6">
    <location>
        <begin position="258"/>
        <end position="282"/>
    </location>
</feature>
<dbReference type="InterPro" id="IPR036388">
    <property type="entry name" value="WH-like_DNA-bd_sf"/>
</dbReference>
<evidence type="ECO:0000256" key="4">
    <source>
        <dbReference type="ARBA" id="ARBA00023242"/>
    </source>
</evidence>
<dbReference type="InterPro" id="IPR036390">
    <property type="entry name" value="WH_DNA-bd_sf"/>
</dbReference>
<accession>A0ABM1FC61</accession>
<proteinExistence type="inferred from homology"/>
<keyword evidence="4" id="KW-0539">Nucleus</keyword>
<evidence type="ECO:0000256" key="3">
    <source>
        <dbReference type="ARBA" id="ARBA00023125"/>
    </source>
</evidence>
<evidence type="ECO:0000256" key="1">
    <source>
        <dbReference type="ARBA" id="ARBA00004123"/>
    </source>
</evidence>
<gene>
    <name evidence="9" type="primary">LOC106821656</name>
</gene>
<dbReference type="InterPro" id="IPR000232">
    <property type="entry name" value="HSF_DNA-bd"/>
</dbReference>
<evidence type="ECO:0000256" key="6">
    <source>
        <dbReference type="SAM" id="MobiDB-lite"/>
    </source>
</evidence>
<dbReference type="RefSeq" id="XP_014682032.1">
    <property type="nucleotide sequence ID" value="XM_014826546.1"/>
</dbReference>
<feature type="non-terminal residue" evidence="9">
    <location>
        <position position="453"/>
    </location>
</feature>